<dbReference type="EMBL" id="BJXJ01000016">
    <property type="protein sequence ID" value="GEM75841.1"/>
    <property type="molecule type" value="Genomic_DNA"/>
</dbReference>
<dbReference type="AlphaFoldDB" id="A0A511QEW6"/>
<proteinExistence type="predicted"/>
<sequence>MAPLKTFVYVEDDQVLESYYIRQNAQGPVVISATSVTWYRVSLVVKVVITIHNLLVNVVL</sequence>
<dbReference type="Proteomes" id="UP000321922">
    <property type="component" value="Unassembled WGS sequence"/>
</dbReference>
<evidence type="ECO:0000313" key="1">
    <source>
        <dbReference type="EMBL" id="GEM75841.1"/>
    </source>
</evidence>
<evidence type="ECO:0000313" key="2">
    <source>
        <dbReference type="Proteomes" id="UP000321922"/>
    </source>
</evidence>
<comment type="caution">
    <text evidence="1">The sequence shown here is derived from an EMBL/GenBank/DDBJ whole genome shotgun (WGS) entry which is preliminary data.</text>
</comment>
<keyword evidence="2" id="KW-1185">Reference proteome</keyword>
<accession>A0A511QEW6</accession>
<gene>
    <name evidence="1" type="ORF">VSA01S_19530</name>
</gene>
<protein>
    <submittedName>
        <fullName evidence="1">Uncharacterized protein</fullName>
    </submittedName>
</protein>
<dbReference type="RefSeq" id="WP_371860786.1">
    <property type="nucleotide sequence ID" value="NZ_BAOJ01000155.1"/>
</dbReference>
<organism evidence="1 2">
    <name type="scientific">Vibrio sagamiensis NBRC 104589</name>
    <dbReference type="NCBI Taxonomy" id="1219064"/>
    <lineage>
        <taxon>Bacteria</taxon>
        <taxon>Pseudomonadati</taxon>
        <taxon>Pseudomonadota</taxon>
        <taxon>Gammaproteobacteria</taxon>
        <taxon>Vibrionales</taxon>
        <taxon>Vibrionaceae</taxon>
        <taxon>Vibrio</taxon>
    </lineage>
</organism>
<reference evidence="1 2" key="1">
    <citation type="submission" date="2019-07" db="EMBL/GenBank/DDBJ databases">
        <title>Whole genome shotgun sequence of Vibrio sagamiensis NBRC 104589.</title>
        <authorList>
            <person name="Hosoyama A."/>
            <person name="Uohara A."/>
            <person name="Ohji S."/>
            <person name="Ichikawa N."/>
        </authorList>
    </citation>
    <scope>NUCLEOTIDE SEQUENCE [LARGE SCALE GENOMIC DNA]</scope>
    <source>
        <strain evidence="1 2">NBRC 104589</strain>
    </source>
</reference>
<name>A0A511QEW6_9VIBR</name>